<sequence>MKATSPPGLVPGLPDAPGAGAPAEDGRRAPAGRGDGPGGPRRFGWLAADEKAGRGHNQVLHPVESRYLRAAIDMALAGQSERTITQWLIREGIATAKGGRWTSTTVRNMITNPAVCGYRALGGAIVLDPDTGEPRRGSWETVATPEEWKRLCARYNGYYKINPADLTADPERARRPRTRPAARAAGKYLLSGILRCGRLNLSGQVCDSPLVGNPVSKRTPHGSYACNSSNCRGLARRMDLVDQHIERLVARALADRCGRLTPDHTPWPGEPDLDALRAAERPPARRIEEAERQREAYLARQALHNLLAGFTEERWDALDLAQKRTAIGEVLRAVVIRPLPPGRATRAPFDPGLLEPVYRTDSLWAAP</sequence>
<gene>
    <name evidence="3" type="ORF">AB0L16_14245</name>
</gene>
<dbReference type="RefSeq" id="WP_153068750.1">
    <property type="nucleotide sequence ID" value="NZ_JBFAUK010000009.1"/>
</dbReference>
<dbReference type="PANTHER" id="PTHR30461">
    <property type="entry name" value="DNA-INVERTASE FROM LAMBDOID PROPHAGE"/>
    <property type="match status" value="1"/>
</dbReference>
<dbReference type="PROSITE" id="PS51737">
    <property type="entry name" value="RECOMBINASE_DNA_BIND"/>
    <property type="match status" value="1"/>
</dbReference>
<dbReference type="InterPro" id="IPR050639">
    <property type="entry name" value="SSR_resolvase"/>
</dbReference>
<name>A0ABV3JXL4_STRON</name>
<evidence type="ECO:0000259" key="2">
    <source>
        <dbReference type="PROSITE" id="PS51737"/>
    </source>
</evidence>
<feature type="domain" description="Recombinase" evidence="2">
    <location>
        <begin position="42"/>
        <end position="161"/>
    </location>
</feature>
<evidence type="ECO:0000313" key="3">
    <source>
        <dbReference type="EMBL" id="MEV5507623.1"/>
    </source>
</evidence>
<dbReference type="InterPro" id="IPR011109">
    <property type="entry name" value="DNA_bind_recombinase_dom"/>
</dbReference>
<dbReference type="EMBL" id="JBFAUK010000009">
    <property type="protein sequence ID" value="MEV5507623.1"/>
    <property type="molecule type" value="Genomic_DNA"/>
</dbReference>
<dbReference type="InterPro" id="IPR038109">
    <property type="entry name" value="DNA_bind_recomb_sf"/>
</dbReference>
<comment type="caution">
    <text evidence="3">The sequence shown here is derived from an EMBL/GenBank/DDBJ whole genome shotgun (WGS) entry which is preliminary data.</text>
</comment>
<evidence type="ECO:0000256" key="1">
    <source>
        <dbReference type="SAM" id="MobiDB-lite"/>
    </source>
</evidence>
<dbReference type="Proteomes" id="UP001552594">
    <property type="component" value="Unassembled WGS sequence"/>
</dbReference>
<feature type="region of interest" description="Disordered" evidence="1">
    <location>
        <begin position="1"/>
        <end position="45"/>
    </location>
</feature>
<organism evidence="3 4">
    <name type="scientific">Streptomyces orinoci</name>
    <name type="common">Streptoverticillium orinoci</name>
    <dbReference type="NCBI Taxonomy" id="67339"/>
    <lineage>
        <taxon>Bacteria</taxon>
        <taxon>Bacillati</taxon>
        <taxon>Actinomycetota</taxon>
        <taxon>Actinomycetes</taxon>
        <taxon>Kitasatosporales</taxon>
        <taxon>Streptomycetaceae</taxon>
        <taxon>Streptomyces</taxon>
    </lineage>
</organism>
<protein>
    <submittedName>
        <fullName evidence="3">Recombinase family protein</fullName>
    </submittedName>
</protein>
<keyword evidence="4" id="KW-1185">Reference proteome</keyword>
<feature type="compositionally biased region" description="Low complexity" evidence="1">
    <location>
        <begin position="1"/>
        <end position="23"/>
    </location>
</feature>
<dbReference type="PANTHER" id="PTHR30461:SF23">
    <property type="entry name" value="DNA RECOMBINASE-RELATED"/>
    <property type="match status" value="1"/>
</dbReference>
<reference evidence="3 4" key="1">
    <citation type="submission" date="2024-06" db="EMBL/GenBank/DDBJ databases">
        <title>The Natural Products Discovery Center: Release of the First 8490 Sequenced Strains for Exploring Actinobacteria Biosynthetic Diversity.</title>
        <authorList>
            <person name="Kalkreuter E."/>
            <person name="Kautsar S.A."/>
            <person name="Yang D."/>
            <person name="Bader C.D."/>
            <person name="Teijaro C.N."/>
            <person name="Fluegel L."/>
            <person name="Davis C.M."/>
            <person name="Simpson J.R."/>
            <person name="Lauterbach L."/>
            <person name="Steele A.D."/>
            <person name="Gui C."/>
            <person name="Meng S."/>
            <person name="Li G."/>
            <person name="Viehrig K."/>
            <person name="Ye F."/>
            <person name="Su P."/>
            <person name="Kiefer A.F."/>
            <person name="Nichols A."/>
            <person name="Cepeda A.J."/>
            <person name="Yan W."/>
            <person name="Fan B."/>
            <person name="Jiang Y."/>
            <person name="Adhikari A."/>
            <person name="Zheng C.-J."/>
            <person name="Schuster L."/>
            <person name="Cowan T.M."/>
            <person name="Smanski M.J."/>
            <person name="Chevrette M.G."/>
            <person name="De Carvalho L.P.S."/>
            <person name="Shen B."/>
        </authorList>
    </citation>
    <scope>NUCLEOTIDE SEQUENCE [LARGE SCALE GENOMIC DNA]</scope>
    <source>
        <strain evidence="3 4">NPDC052347</strain>
    </source>
</reference>
<dbReference type="Gene3D" id="3.90.1750.20">
    <property type="entry name" value="Putative Large Serine Recombinase, Chain B, Domain 2"/>
    <property type="match status" value="1"/>
</dbReference>
<accession>A0ABV3JXL4</accession>
<evidence type="ECO:0000313" key="4">
    <source>
        <dbReference type="Proteomes" id="UP001552594"/>
    </source>
</evidence>
<proteinExistence type="predicted"/>
<dbReference type="Pfam" id="PF07508">
    <property type="entry name" value="Recombinase"/>
    <property type="match status" value="1"/>
</dbReference>